<reference evidence="1 2" key="1">
    <citation type="journal article" date="2024" name="G3 (Bethesda)">
        <title>Genome assembly of Hibiscus sabdariffa L. provides insights into metabolisms of medicinal natural products.</title>
        <authorList>
            <person name="Kim T."/>
        </authorList>
    </citation>
    <scope>NUCLEOTIDE SEQUENCE [LARGE SCALE GENOMIC DNA]</scope>
    <source>
        <strain evidence="1">TK-2024</strain>
        <tissue evidence="1">Old leaves</tissue>
    </source>
</reference>
<dbReference type="Proteomes" id="UP001396334">
    <property type="component" value="Unassembled WGS sequence"/>
</dbReference>
<accession>A0ABR2QM46</accession>
<name>A0ABR2QM46_9ROSI</name>
<dbReference type="EMBL" id="JBBPBN010000036">
    <property type="protein sequence ID" value="KAK9001699.1"/>
    <property type="molecule type" value="Genomic_DNA"/>
</dbReference>
<evidence type="ECO:0000313" key="2">
    <source>
        <dbReference type="Proteomes" id="UP001396334"/>
    </source>
</evidence>
<protein>
    <submittedName>
        <fullName evidence="1">Uncharacterized protein</fullName>
    </submittedName>
</protein>
<proteinExistence type="predicted"/>
<comment type="caution">
    <text evidence="1">The sequence shown here is derived from an EMBL/GenBank/DDBJ whole genome shotgun (WGS) entry which is preliminary data.</text>
</comment>
<sequence>MYLEMHGNDDARNGMRLDAINLSQNHPSMTRVLEMLQPNLDDLEMHPKPILAQYLHEIEAESDSPKEMLLPETMKRSS</sequence>
<gene>
    <name evidence="1" type="ORF">V6N11_083476</name>
</gene>
<organism evidence="1 2">
    <name type="scientific">Hibiscus sabdariffa</name>
    <name type="common">roselle</name>
    <dbReference type="NCBI Taxonomy" id="183260"/>
    <lineage>
        <taxon>Eukaryota</taxon>
        <taxon>Viridiplantae</taxon>
        <taxon>Streptophyta</taxon>
        <taxon>Embryophyta</taxon>
        <taxon>Tracheophyta</taxon>
        <taxon>Spermatophyta</taxon>
        <taxon>Magnoliopsida</taxon>
        <taxon>eudicotyledons</taxon>
        <taxon>Gunneridae</taxon>
        <taxon>Pentapetalae</taxon>
        <taxon>rosids</taxon>
        <taxon>malvids</taxon>
        <taxon>Malvales</taxon>
        <taxon>Malvaceae</taxon>
        <taxon>Malvoideae</taxon>
        <taxon>Hibiscus</taxon>
    </lineage>
</organism>
<keyword evidence="2" id="KW-1185">Reference proteome</keyword>
<evidence type="ECO:0000313" key="1">
    <source>
        <dbReference type="EMBL" id="KAK9001699.1"/>
    </source>
</evidence>